<evidence type="ECO:0000313" key="2">
    <source>
        <dbReference type="Proteomes" id="UP000187429"/>
    </source>
</evidence>
<proteinExistence type="predicted"/>
<sequence length="77" mass="8796">MAYSGDRLAPSSLSISSYECEIMSFNTHAEHSSRVLWGPIFMQCTAREFYMGLILIQYTARDFYGLKLVPILPVEEI</sequence>
<dbReference type="Proteomes" id="UP000187429">
    <property type="component" value="Unassembled WGS sequence"/>
</dbReference>
<gene>
    <name evidence="1" type="ORF">AYI69_g2738</name>
</gene>
<name>A0A1R1YLW9_9FUNG</name>
<protein>
    <submittedName>
        <fullName evidence="1">Uncharacterized protein</fullName>
    </submittedName>
</protein>
<reference evidence="2" key="1">
    <citation type="submission" date="2017-01" db="EMBL/GenBank/DDBJ databases">
        <authorList>
            <person name="Wang Y."/>
            <person name="White M."/>
            <person name="Kvist S."/>
            <person name="Moncalvo J.-M."/>
        </authorList>
    </citation>
    <scope>NUCLEOTIDE SEQUENCE [LARGE SCALE GENOMIC DNA]</scope>
    <source>
        <strain evidence="2">ID-206-W2</strain>
    </source>
</reference>
<dbReference type="AlphaFoldDB" id="A0A1R1YLW9"/>
<keyword evidence="2" id="KW-1185">Reference proteome</keyword>
<evidence type="ECO:0000313" key="1">
    <source>
        <dbReference type="EMBL" id="OMJ27815.1"/>
    </source>
</evidence>
<comment type="caution">
    <text evidence="1">The sequence shown here is derived from an EMBL/GenBank/DDBJ whole genome shotgun (WGS) entry which is preliminary data.</text>
</comment>
<dbReference type="EMBL" id="LSSM01000818">
    <property type="protein sequence ID" value="OMJ27815.1"/>
    <property type="molecule type" value="Genomic_DNA"/>
</dbReference>
<organism evidence="1 2">
    <name type="scientific">Smittium culicis</name>
    <dbReference type="NCBI Taxonomy" id="133412"/>
    <lineage>
        <taxon>Eukaryota</taxon>
        <taxon>Fungi</taxon>
        <taxon>Fungi incertae sedis</taxon>
        <taxon>Zoopagomycota</taxon>
        <taxon>Kickxellomycotina</taxon>
        <taxon>Harpellomycetes</taxon>
        <taxon>Harpellales</taxon>
        <taxon>Legeriomycetaceae</taxon>
        <taxon>Smittium</taxon>
    </lineage>
</organism>
<accession>A0A1R1YLW9</accession>